<evidence type="ECO:0000313" key="1">
    <source>
        <dbReference type="EMBL" id="MBB4035393.1"/>
    </source>
</evidence>
<sequence length="103" mass="12148">MDLNCTNILFIGGIKNKVEMEKINSLINEKLKCFYVDENIGWMEIGFFSEKVFPETKVKEVVERLETPMIQLGIISYAFYENYVEYNLYKDGEWTKPLTSKML</sequence>
<protein>
    <submittedName>
        <fullName evidence="1">Uncharacterized protein</fullName>
    </submittedName>
</protein>
<dbReference type="RefSeq" id="WP_183306336.1">
    <property type="nucleotide sequence ID" value="NZ_JACIEP010000004.1"/>
</dbReference>
<comment type="caution">
    <text evidence="1">The sequence shown here is derived from an EMBL/GenBank/DDBJ whole genome shotgun (WGS) entry which is preliminary data.</text>
</comment>
<dbReference type="AlphaFoldDB" id="A0A840CUI9"/>
<name>A0A840CUI9_9BACT</name>
<dbReference type="EMBL" id="JACIEP010000004">
    <property type="protein sequence ID" value="MBB4035393.1"/>
    <property type="molecule type" value="Genomic_DNA"/>
</dbReference>
<dbReference type="Proteomes" id="UP000555103">
    <property type="component" value="Unassembled WGS sequence"/>
</dbReference>
<evidence type="ECO:0000313" key="2">
    <source>
        <dbReference type="Proteomes" id="UP000555103"/>
    </source>
</evidence>
<proteinExistence type="predicted"/>
<keyword evidence="2" id="KW-1185">Reference proteome</keyword>
<accession>A0A840CUI9</accession>
<gene>
    <name evidence="1" type="ORF">GGR21_001286</name>
</gene>
<reference evidence="1 2" key="1">
    <citation type="submission" date="2020-08" db="EMBL/GenBank/DDBJ databases">
        <title>Genomic Encyclopedia of Type Strains, Phase IV (KMG-IV): sequencing the most valuable type-strain genomes for metagenomic binning, comparative biology and taxonomic classification.</title>
        <authorList>
            <person name="Goeker M."/>
        </authorList>
    </citation>
    <scope>NUCLEOTIDE SEQUENCE [LARGE SCALE GENOMIC DNA]</scope>
    <source>
        <strain evidence="1 2">DSM 104969</strain>
    </source>
</reference>
<organism evidence="1 2">
    <name type="scientific">Dysgonomonas hofstadii</name>
    <dbReference type="NCBI Taxonomy" id="637886"/>
    <lineage>
        <taxon>Bacteria</taxon>
        <taxon>Pseudomonadati</taxon>
        <taxon>Bacteroidota</taxon>
        <taxon>Bacteroidia</taxon>
        <taxon>Bacteroidales</taxon>
        <taxon>Dysgonomonadaceae</taxon>
        <taxon>Dysgonomonas</taxon>
    </lineage>
</organism>